<keyword evidence="4" id="KW-0732">Signal</keyword>
<gene>
    <name evidence="12" type="ORF">SARC_04117</name>
</gene>
<feature type="compositionally biased region" description="Low complexity" evidence="8">
    <location>
        <begin position="232"/>
        <end position="243"/>
    </location>
</feature>
<name>A0A0L0G3H4_9EUKA</name>
<protein>
    <recommendedName>
        <fullName evidence="1">non-specific serine/threonine protein kinase</fullName>
        <ecNumber evidence="1">2.7.11.1</ecNumber>
    </recommendedName>
</protein>
<dbReference type="PROSITE" id="PS51392">
    <property type="entry name" value="KEN"/>
    <property type="match status" value="1"/>
</dbReference>
<reference evidence="12 13" key="1">
    <citation type="submission" date="2011-02" db="EMBL/GenBank/DDBJ databases">
        <title>The Genome Sequence of Sphaeroforma arctica JP610.</title>
        <authorList>
            <consortium name="The Broad Institute Genome Sequencing Platform"/>
            <person name="Russ C."/>
            <person name="Cuomo C."/>
            <person name="Young S.K."/>
            <person name="Zeng Q."/>
            <person name="Gargeya S."/>
            <person name="Alvarado L."/>
            <person name="Berlin A."/>
            <person name="Chapman S.B."/>
            <person name="Chen Z."/>
            <person name="Freedman E."/>
            <person name="Gellesch M."/>
            <person name="Goldberg J."/>
            <person name="Griggs A."/>
            <person name="Gujja S."/>
            <person name="Heilman E."/>
            <person name="Heiman D."/>
            <person name="Howarth C."/>
            <person name="Mehta T."/>
            <person name="Neiman D."/>
            <person name="Pearson M."/>
            <person name="Roberts A."/>
            <person name="Saif S."/>
            <person name="Shea T."/>
            <person name="Shenoy N."/>
            <person name="Sisk P."/>
            <person name="Stolte C."/>
            <person name="Sykes S."/>
            <person name="White J."/>
            <person name="Yandava C."/>
            <person name="Burger G."/>
            <person name="Gray M.W."/>
            <person name="Holland P.W.H."/>
            <person name="King N."/>
            <person name="Lang F.B.F."/>
            <person name="Roger A.J."/>
            <person name="Ruiz-Trillo I."/>
            <person name="Haas B."/>
            <person name="Nusbaum C."/>
            <person name="Birren B."/>
        </authorList>
    </citation>
    <scope>NUCLEOTIDE SEQUENCE [LARGE SCALE GENOMIC DNA]</scope>
    <source>
        <strain evidence="12 13">JP610</strain>
    </source>
</reference>
<organism evidence="12 13">
    <name type="scientific">Sphaeroforma arctica JP610</name>
    <dbReference type="NCBI Taxonomy" id="667725"/>
    <lineage>
        <taxon>Eukaryota</taxon>
        <taxon>Ichthyosporea</taxon>
        <taxon>Ichthyophonida</taxon>
        <taxon>Sphaeroforma</taxon>
    </lineage>
</organism>
<dbReference type="InterPro" id="IPR045133">
    <property type="entry name" value="IRE1/2-like"/>
</dbReference>
<dbReference type="PANTHER" id="PTHR13954:SF6">
    <property type="entry name" value="NON-SPECIFIC SERINE_THREONINE PROTEIN KINASE"/>
    <property type="match status" value="1"/>
</dbReference>
<dbReference type="Proteomes" id="UP000054560">
    <property type="component" value="Unassembled WGS sequence"/>
</dbReference>
<dbReference type="RefSeq" id="XP_014157559.1">
    <property type="nucleotide sequence ID" value="XM_014302084.1"/>
</dbReference>
<dbReference type="SMART" id="SM00580">
    <property type="entry name" value="PUG"/>
    <property type="match status" value="1"/>
</dbReference>
<evidence type="ECO:0000256" key="2">
    <source>
        <dbReference type="ARBA" id="ARBA00022527"/>
    </source>
</evidence>
<dbReference type="CDD" id="cd10422">
    <property type="entry name" value="RNase_Ire1"/>
    <property type="match status" value="1"/>
</dbReference>
<dbReference type="EMBL" id="KQ241818">
    <property type="protein sequence ID" value="KNC83657.1"/>
    <property type="molecule type" value="Genomic_DNA"/>
</dbReference>
<dbReference type="InterPro" id="IPR038357">
    <property type="entry name" value="KEN_sf"/>
</dbReference>
<feature type="non-terminal residue" evidence="12">
    <location>
        <position position="1"/>
    </location>
</feature>
<dbReference type="GO" id="GO:0004674">
    <property type="term" value="F:protein serine/threonine kinase activity"/>
    <property type="evidence" value="ECO:0007669"/>
    <property type="project" value="UniProtKB-KW"/>
</dbReference>
<feature type="region of interest" description="Disordered" evidence="8">
    <location>
        <begin position="229"/>
        <end position="298"/>
    </location>
</feature>
<keyword evidence="5" id="KW-0547">Nucleotide-binding</keyword>
<accession>A0A0L0G3H4</accession>
<dbReference type="InterPro" id="IPR000719">
    <property type="entry name" value="Prot_kinase_dom"/>
</dbReference>
<evidence type="ECO:0000256" key="8">
    <source>
        <dbReference type="SAM" id="MobiDB-lite"/>
    </source>
</evidence>
<dbReference type="OrthoDB" id="63989at2759"/>
<dbReference type="GO" id="GO:0004521">
    <property type="term" value="F:RNA endonuclease activity"/>
    <property type="evidence" value="ECO:0007669"/>
    <property type="project" value="InterPro"/>
</dbReference>
<feature type="region of interest" description="Disordered" evidence="8">
    <location>
        <begin position="364"/>
        <end position="384"/>
    </location>
</feature>
<feature type="transmembrane region" description="Helical" evidence="9">
    <location>
        <begin position="193"/>
        <end position="218"/>
    </location>
</feature>
<proteinExistence type="predicted"/>
<keyword evidence="13" id="KW-1185">Reference proteome</keyword>
<feature type="compositionally biased region" description="Polar residues" evidence="8">
    <location>
        <begin position="248"/>
        <end position="274"/>
    </location>
</feature>
<feature type="domain" description="Protein kinase" evidence="10">
    <location>
        <begin position="422"/>
        <end position="667"/>
    </location>
</feature>
<keyword evidence="9" id="KW-0812">Transmembrane</keyword>
<dbReference type="InterPro" id="IPR011009">
    <property type="entry name" value="Kinase-like_dom_sf"/>
</dbReference>
<evidence type="ECO:0000256" key="9">
    <source>
        <dbReference type="SAM" id="Phobius"/>
    </source>
</evidence>
<keyword evidence="6 12" id="KW-0418">Kinase</keyword>
<dbReference type="PROSITE" id="PS50011">
    <property type="entry name" value="PROTEIN_KINASE_DOM"/>
    <property type="match status" value="1"/>
</dbReference>
<keyword evidence="2" id="KW-0723">Serine/threonine-protein kinase</keyword>
<dbReference type="PROSITE" id="PS00108">
    <property type="entry name" value="PROTEIN_KINASE_ST"/>
    <property type="match status" value="1"/>
</dbReference>
<dbReference type="eggNOG" id="KOG1027">
    <property type="taxonomic scope" value="Eukaryota"/>
</dbReference>
<dbReference type="InterPro" id="IPR010513">
    <property type="entry name" value="KEN_dom"/>
</dbReference>
<evidence type="ECO:0000256" key="4">
    <source>
        <dbReference type="ARBA" id="ARBA00022729"/>
    </source>
</evidence>
<sequence length="802" mass="89291">VYRYTSLRDGRVQVNNVRTGQHWYIEYPEPVVALYTTQHGSLVKEEINEETAAPTGGSEVGLTRDVTVGVYRGSIYSLPRGVEAQFLALVAEESDCQVGEVGCKPGKYTIQMEEKQTGLVPIGCRPGRASFPACLVGSHSIESVQSSTLVQSETTDDQVLGGNVDDAFVSPQRPTPVPTPSAIPSPVVSEVPILAFVGVALSAMTGTFLALLAGFLVWRKIMKKPQVKRTLSDTSWTSSTGDDIPSHISKSNGYTSSAESSFSKYDTSPSTSMSKYDRSPGVSSSKYDRSPEVSLDKYNESSVGSITTKIGRRESNGIDKQLLVTDAAGRVLLREVSVADGAEGVRLQGKKLPETENSQNIVKATDGDSTDIVPDDWESLAEPDSLHPAASVTLESLERSGPIQRRHTSSSEEPYRVGNLVVNPNGVLGHGAQGTMVYTGFFDRRPVAVKRLLAEYFELANMEVDLLQQSDSHANVIRYFCKEQDTQFLYIALELCKGSLADVVSRKFDTGLTNKDIMKDMMNGLVHLHSLNIVHRDIKPGNVLVSSENRILISDFGLCKKLPDDKSSYATQVSGTQGWIAPEFLIHGRMTRAVDIFAAGCVLFYLVSEGCHPFGRPFEREMNIRNNKPDLFVLEGHHEIYDLVKNMLQFNPSERPSAKLVLRHPFFWNADTCLQFLSDVSDRFEKVDKADPALLHIETNAHTVVGADWHKRLDRLLIADLRKFRTYRGDSVRDLMRVMRNKKNHYQELSPELKVAIGKVPIGYYEYFRSRFPNLVLHVFKFMLDSGEDNDYRFHRYFGSKE</sequence>
<dbReference type="InterPro" id="IPR008271">
    <property type="entry name" value="Ser/Thr_kinase_AS"/>
</dbReference>
<evidence type="ECO:0000256" key="1">
    <source>
        <dbReference type="ARBA" id="ARBA00012513"/>
    </source>
</evidence>
<feature type="domain" description="KEN" evidence="11">
    <location>
        <begin position="670"/>
        <end position="800"/>
    </location>
</feature>
<dbReference type="SUPFAM" id="SSF56112">
    <property type="entry name" value="Protein kinase-like (PK-like)"/>
    <property type="match status" value="1"/>
</dbReference>
<evidence type="ECO:0000256" key="6">
    <source>
        <dbReference type="ARBA" id="ARBA00022777"/>
    </source>
</evidence>
<keyword evidence="9" id="KW-0472">Membrane</keyword>
<dbReference type="Pfam" id="PF06479">
    <property type="entry name" value="Ribonuc_2-5A"/>
    <property type="match status" value="1"/>
</dbReference>
<evidence type="ECO:0000256" key="7">
    <source>
        <dbReference type="ARBA" id="ARBA00022840"/>
    </source>
</evidence>
<dbReference type="Pfam" id="PF00069">
    <property type="entry name" value="Pkinase"/>
    <property type="match status" value="1"/>
</dbReference>
<evidence type="ECO:0000256" key="5">
    <source>
        <dbReference type="ARBA" id="ARBA00022741"/>
    </source>
</evidence>
<dbReference type="GeneID" id="25904621"/>
<dbReference type="Gene3D" id="1.10.510.10">
    <property type="entry name" value="Transferase(Phosphotransferase) domain 1"/>
    <property type="match status" value="1"/>
</dbReference>
<evidence type="ECO:0000313" key="13">
    <source>
        <dbReference type="Proteomes" id="UP000054560"/>
    </source>
</evidence>
<dbReference type="GO" id="GO:0070059">
    <property type="term" value="P:intrinsic apoptotic signaling pathway in response to endoplasmic reticulum stress"/>
    <property type="evidence" value="ECO:0007669"/>
    <property type="project" value="TreeGrafter"/>
</dbReference>
<dbReference type="GO" id="GO:0006397">
    <property type="term" value="P:mRNA processing"/>
    <property type="evidence" value="ECO:0007669"/>
    <property type="project" value="InterPro"/>
</dbReference>
<evidence type="ECO:0000259" key="11">
    <source>
        <dbReference type="PROSITE" id="PS51392"/>
    </source>
</evidence>
<evidence type="ECO:0000256" key="3">
    <source>
        <dbReference type="ARBA" id="ARBA00022679"/>
    </source>
</evidence>
<evidence type="ECO:0000259" key="10">
    <source>
        <dbReference type="PROSITE" id="PS50011"/>
    </source>
</evidence>
<dbReference type="GO" id="GO:0036498">
    <property type="term" value="P:IRE1-mediated unfolded protein response"/>
    <property type="evidence" value="ECO:0007669"/>
    <property type="project" value="TreeGrafter"/>
</dbReference>
<dbReference type="Gene3D" id="1.20.1440.180">
    <property type="entry name" value="KEN domain"/>
    <property type="match status" value="1"/>
</dbReference>
<dbReference type="SMART" id="SM00220">
    <property type="entry name" value="S_TKc"/>
    <property type="match status" value="1"/>
</dbReference>
<feature type="compositionally biased region" description="Basic and acidic residues" evidence="8">
    <location>
        <begin position="286"/>
        <end position="298"/>
    </location>
</feature>
<dbReference type="GO" id="GO:0051082">
    <property type="term" value="F:unfolded protein binding"/>
    <property type="evidence" value="ECO:0007669"/>
    <property type="project" value="TreeGrafter"/>
</dbReference>
<dbReference type="Gene3D" id="3.30.200.20">
    <property type="entry name" value="Phosphorylase Kinase, domain 1"/>
    <property type="match status" value="1"/>
</dbReference>
<keyword evidence="9" id="KW-1133">Transmembrane helix</keyword>
<dbReference type="GO" id="GO:1990604">
    <property type="term" value="C:IRE1-TRAF2-ASK1 complex"/>
    <property type="evidence" value="ECO:0007669"/>
    <property type="project" value="TreeGrafter"/>
</dbReference>
<dbReference type="FunFam" id="3.30.200.20:FF:000077">
    <property type="entry name" value="Putative Serine/threonine-protein kinase/endoribonuclease IRE1"/>
    <property type="match status" value="1"/>
</dbReference>
<dbReference type="AlphaFoldDB" id="A0A0L0G3H4"/>
<dbReference type="EC" id="2.7.11.1" evidence="1"/>
<dbReference type="PANTHER" id="PTHR13954">
    <property type="entry name" value="IRE1-RELATED"/>
    <property type="match status" value="1"/>
</dbReference>
<feature type="region of interest" description="Disordered" evidence="8">
    <location>
        <begin position="393"/>
        <end position="412"/>
    </location>
</feature>
<dbReference type="STRING" id="667725.A0A0L0G3H4"/>
<dbReference type="GO" id="GO:0005524">
    <property type="term" value="F:ATP binding"/>
    <property type="evidence" value="ECO:0007669"/>
    <property type="project" value="UniProtKB-KW"/>
</dbReference>
<keyword evidence="3" id="KW-0808">Transferase</keyword>
<keyword evidence="7" id="KW-0067">ATP-binding</keyword>
<evidence type="ECO:0000313" key="12">
    <source>
        <dbReference type="EMBL" id="KNC83657.1"/>
    </source>
</evidence>